<dbReference type="InterPro" id="IPR029044">
    <property type="entry name" value="Nucleotide-diphossugar_trans"/>
</dbReference>
<feature type="region of interest" description="Disordered" evidence="2">
    <location>
        <begin position="1"/>
        <end position="30"/>
    </location>
</feature>
<proteinExistence type="inferred from homology"/>
<dbReference type="CDD" id="cd04179">
    <property type="entry name" value="DPM_DPG-synthase_like"/>
    <property type="match status" value="1"/>
</dbReference>
<dbReference type="InterPro" id="IPR001173">
    <property type="entry name" value="Glyco_trans_2-like"/>
</dbReference>
<name>A0ABQ4VAF9_9MYCO</name>
<dbReference type="InterPro" id="IPR050256">
    <property type="entry name" value="Glycosyltransferase_2"/>
</dbReference>
<evidence type="ECO:0000256" key="2">
    <source>
        <dbReference type="SAM" id="MobiDB-lite"/>
    </source>
</evidence>
<dbReference type="EMBL" id="BPRH01001617">
    <property type="protein sequence ID" value="GJF14055.1"/>
    <property type="molecule type" value="Genomic_DNA"/>
</dbReference>
<keyword evidence="5" id="KW-1185">Reference proteome</keyword>
<evidence type="ECO:0000256" key="1">
    <source>
        <dbReference type="ARBA" id="ARBA00006739"/>
    </source>
</evidence>
<dbReference type="Gene3D" id="3.90.550.10">
    <property type="entry name" value="Spore Coat Polysaccharide Biosynthesis Protein SpsA, Chain A"/>
    <property type="match status" value="1"/>
</dbReference>
<reference evidence="4 5" key="1">
    <citation type="submission" date="2021-08" db="EMBL/GenBank/DDBJ databases">
        <title>Draft genome sequence of Mycolicibacterium sp. NGTWS1702 strain.</title>
        <authorList>
            <person name="Matsumoto M."/>
            <person name="Tang B.C.C."/>
            <person name="Machida Y."/>
            <person name="Matoyama H."/>
            <person name="Kishihara T."/>
            <person name="Sato S."/>
            <person name="Kondo I."/>
            <person name="Sano M."/>
            <person name="Kato G."/>
        </authorList>
    </citation>
    <scope>NUCLEOTIDE SEQUENCE [LARGE SCALE GENOMIC DNA]</scope>
    <source>
        <strain evidence="4 5">NGTWSNA01</strain>
    </source>
</reference>
<dbReference type="PANTHER" id="PTHR48090">
    <property type="entry name" value="UNDECAPRENYL-PHOSPHATE 4-DEOXY-4-FORMAMIDO-L-ARABINOSE TRANSFERASE-RELATED"/>
    <property type="match status" value="1"/>
</dbReference>
<comment type="caution">
    <text evidence="4">The sequence shown here is derived from an EMBL/GenBank/DDBJ whole genome shotgun (WGS) entry which is preliminary data.</text>
</comment>
<comment type="similarity">
    <text evidence="1">Belongs to the glycosyltransferase 2 family.</text>
</comment>
<dbReference type="Pfam" id="PF00535">
    <property type="entry name" value="Glycos_transf_2"/>
    <property type="match status" value="1"/>
</dbReference>
<feature type="region of interest" description="Disordered" evidence="2">
    <location>
        <begin position="329"/>
        <end position="352"/>
    </location>
</feature>
<accession>A0ABQ4VAF9</accession>
<feature type="region of interest" description="Disordered" evidence="2">
    <location>
        <begin position="304"/>
        <end position="323"/>
    </location>
</feature>
<dbReference type="PANTHER" id="PTHR48090:SF7">
    <property type="entry name" value="RFBJ PROTEIN"/>
    <property type="match status" value="1"/>
</dbReference>
<organism evidence="4 5">
    <name type="scientific">Mycolicibacterium cyprinidarum</name>
    <dbReference type="NCBI Taxonomy" id="2860311"/>
    <lineage>
        <taxon>Bacteria</taxon>
        <taxon>Bacillati</taxon>
        <taxon>Actinomycetota</taxon>
        <taxon>Actinomycetes</taxon>
        <taxon>Mycobacteriales</taxon>
        <taxon>Mycobacteriaceae</taxon>
        <taxon>Mycolicibacterium</taxon>
    </lineage>
</organism>
<dbReference type="Proteomes" id="UP001060504">
    <property type="component" value="Unassembled WGS sequence"/>
</dbReference>
<evidence type="ECO:0000313" key="5">
    <source>
        <dbReference type="Proteomes" id="UP001060504"/>
    </source>
</evidence>
<evidence type="ECO:0000259" key="3">
    <source>
        <dbReference type="Pfam" id="PF00535"/>
    </source>
</evidence>
<gene>
    <name evidence="4" type="ORF">NGTWS1702_15330</name>
</gene>
<dbReference type="SUPFAM" id="SSF53448">
    <property type="entry name" value="Nucleotide-diphospho-sugar transferases"/>
    <property type="match status" value="1"/>
</dbReference>
<protein>
    <recommendedName>
        <fullName evidence="3">Glycosyltransferase 2-like domain-containing protein</fullName>
    </recommendedName>
</protein>
<evidence type="ECO:0000313" key="4">
    <source>
        <dbReference type="EMBL" id="GJF14055.1"/>
    </source>
</evidence>
<sequence>MGGMAGSSGSDSAGGQPDETPAPGVFEHGEQRYVLGPDGKLMIGSDGKPIVDRRRPVNERRPADPRVSVVVPAKNEAANIVEILPYLKEFHEVVVVVSEKDHESADAARAALPSAKVIHQTRVGKGNALACGFAEVTGDAVVMYDVDGSADPHEIPLFIKALTDGADLAKGSRFCPGGGSQDITPVRALGNKGLNILASVLTRTRFTDLCYGYNAFWKDQLYMLDLPDTEVASPEMMRGDGFEIEALIIGRFALSGAAITEVPSFEFERYYGRTNLNTFRDGFRVLWTIVQDRRYARQIRNLAKRRNTSRTAQPNRPAWMKDEVLHQSVRRPTSFDSGKFVAVRPPRRKKSK</sequence>
<feature type="domain" description="Glycosyltransferase 2-like" evidence="3">
    <location>
        <begin position="68"/>
        <end position="210"/>
    </location>
</feature>